<protein>
    <submittedName>
        <fullName evidence="2">Uncharacterized protein</fullName>
    </submittedName>
</protein>
<evidence type="ECO:0000313" key="2">
    <source>
        <dbReference type="EMBL" id="KAJ1102935.1"/>
    </source>
</evidence>
<feature type="region of interest" description="Disordered" evidence="1">
    <location>
        <begin position="1"/>
        <end position="25"/>
    </location>
</feature>
<keyword evidence="3" id="KW-1185">Reference proteome</keyword>
<dbReference type="EMBL" id="JANPWB010000013">
    <property type="protein sequence ID" value="KAJ1102935.1"/>
    <property type="molecule type" value="Genomic_DNA"/>
</dbReference>
<proteinExistence type="predicted"/>
<feature type="compositionally biased region" description="Basic residues" evidence="1">
    <location>
        <begin position="1"/>
        <end position="14"/>
    </location>
</feature>
<comment type="caution">
    <text evidence="2">The sequence shown here is derived from an EMBL/GenBank/DDBJ whole genome shotgun (WGS) entry which is preliminary data.</text>
</comment>
<organism evidence="2 3">
    <name type="scientific">Pleurodeles waltl</name>
    <name type="common">Iberian ribbed newt</name>
    <dbReference type="NCBI Taxonomy" id="8319"/>
    <lineage>
        <taxon>Eukaryota</taxon>
        <taxon>Metazoa</taxon>
        <taxon>Chordata</taxon>
        <taxon>Craniata</taxon>
        <taxon>Vertebrata</taxon>
        <taxon>Euteleostomi</taxon>
        <taxon>Amphibia</taxon>
        <taxon>Batrachia</taxon>
        <taxon>Caudata</taxon>
        <taxon>Salamandroidea</taxon>
        <taxon>Salamandridae</taxon>
        <taxon>Pleurodelinae</taxon>
        <taxon>Pleurodeles</taxon>
    </lineage>
</organism>
<reference evidence="2" key="1">
    <citation type="journal article" date="2022" name="bioRxiv">
        <title>Sequencing and chromosome-scale assembly of the giantPleurodeles waltlgenome.</title>
        <authorList>
            <person name="Brown T."/>
            <person name="Elewa A."/>
            <person name="Iarovenko S."/>
            <person name="Subramanian E."/>
            <person name="Araus A.J."/>
            <person name="Petzold A."/>
            <person name="Susuki M."/>
            <person name="Suzuki K.-i.T."/>
            <person name="Hayashi T."/>
            <person name="Toyoda A."/>
            <person name="Oliveira C."/>
            <person name="Osipova E."/>
            <person name="Leigh N.D."/>
            <person name="Simon A."/>
            <person name="Yun M.H."/>
        </authorList>
    </citation>
    <scope>NUCLEOTIDE SEQUENCE</scope>
    <source>
        <strain evidence="2">20211129_DDA</strain>
        <tissue evidence="2">Liver</tissue>
    </source>
</reference>
<gene>
    <name evidence="2" type="ORF">NDU88_000374</name>
</gene>
<name>A0AAV7MRN1_PLEWA</name>
<accession>A0AAV7MRN1</accession>
<dbReference type="AlphaFoldDB" id="A0AAV7MRN1"/>
<sequence>MGALRHHSCGRRGRTPAPQLRKAWAHSGTTAAEGVGALRHHSCGRRGHTPAPQLRKAWAPTGTTAAALALFSC</sequence>
<evidence type="ECO:0000313" key="3">
    <source>
        <dbReference type="Proteomes" id="UP001066276"/>
    </source>
</evidence>
<evidence type="ECO:0000256" key="1">
    <source>
        <dbReference type="SAM" id="MobiDB-lite"/>
    </source>
</evidence>
<dbReference type="Proteomes" id="UP001066276">
    <property type="component" value="Chromosome 9"/>
</dbReference>